<name>A0A6M3K3F4_9ZZZZ</name>
<dbReference type="AlphaFoldDB" id="A0A6M3K3F4"/>
<sequence length="72" mass="8619">MRKNESRYVEFEIGVRRVKRETKKGVLLVLEPDGIEEWFPKSQVRGDWDLDDEDITLTIPKWLADEKKIEPF</sequence>
<proteinExistence type="predicted"/>
<dbReference type="EMBL" id="MT142254">
    <property type="protein sequence ID" value="QJA76946.1"/>
    <property type="molecule type" value="Genomic_DNA"/>
</dbReference>
<reference evidence="1" key="1">
    <citation type="submission" date="2020-03" db="EMBL/GenBank/DDBJ databases">
        <title>The deep terrestrial virosphere.</title>
        <authorList>
            <person name="Holmfeldt K."/>
            <person name="Nilsson E."/>
            <person name="Simone D."/>
            <person name="Lopez-Fernandez M."/>
            <person name="Wu X."/>
            <person name="de Brujin I."/>
            <person name="Lundin D."/>
            <person name="Andersson A."/>
            <person name="Bertilsson S."/>
            <person name="Dopson M."/>
        </authorList>
    </citation>
    <scope>NUCLEOTIDE SEQUENCE</scope>
    <source>
        <strain evidence="1">MM415A01398</strain>
        <strain evidence="2">MM415B02161</strain>
    </source>
</reference>
<dbReference type="EMBL" id="MT142602">
    <property type="protein sequence ID" value="QJA85897.1"/>
    <property type="molecule type" value="Genomic_DNA"/>
</dbReference>
<evidence type="ECO:0000313" key="2">
    <source>
        <dbReference type="EMBL" id="QJA85897.1"/>
    </source>
</evidence>
<evidence type="ECO:0000313" key="1">
    <source>
        <dbReference type="EMBL" id="QJA76946.1"/>
    </source>
</evidence>
<organism evidence="1">
    <name type="scientific">viral metagenome</name>
    <dbReference type="NCBI Taxonomy" id="1070528"/>
    <lineage>
        <taxon>unclassified sequences</taxon>
        <taxon>metagenomes</taxon>
        <taxon>organismal metagenomes</taxon>
    </lineage>
</organism>
<protein>
    <submittedName>
        <fullName evidence="1">Uncharacterized protein</fullName>
    </submittedName>
</protein>
<accession>A0A6M3K3F4</accession>
<gene>
    <name evidence="1" type="ORF">MM415A01398_0006</name>
    <name evidence="2" type="ORF">MM415B02161_0002</name>
</gene>